<evidence type="ECO:0000256" key="1">
    <source>
        <dbReference type="ARBA" id="ARBA00022741"/>
    </source>
</evidence>
<keyword evidence="2 6" id="KW-0067">ATP-binding</keyword>
<dbReference type="SUPFAM" id="SSF52540">
    <property type="entry name" value="P-loop containing nucleoside triphosphate hydrolases"/>
    <property type="match status" value="1"/>
</dbReference>
<evidence type="ECO:0000256" key="4">
    <source>
        <dbReference type="ARBA" id="ARBA00040480"/>
    </source>
</evidence>
<dbReference type="InterPro" id="IPR027417">
    <property type="entry name" value="P-loop_NTPase"/>
</dbReference>
<dbReference type="PANTHER" id="PTHR42960">
    <property type="entry name" value="YCF46 PROTEIN"/>
    <property type="match status" value="1"/>
</dbReference>
<evidence type="ECO:0000313" key="6">
    <source>
        <dbReference type="EMBL" id="MCC5600601.1"/>
    </source>
</evidence>
<organism evidence="6 7">
    <name type="scientific">Nostoc favosum CHAB5714</name>
    <dbReference type="NCBI Taxonomy" id="2780399"/>
    <lineage>
        <taxon>Bacteria</taxon>
        <taxon>Bacillati</taxon>
        <taxon>Cyanobacteriota</taxon>
        <taxon>Cyanophyceae</taxon>
        <taxon>Nostocales</taxon>
        <taxon>Nostocaceae</taxon>
        <taxon>Nostoc</taxon>
        <taxon>Nostoc favosum</taxon>
    </lineage>
</organism>
<dbReference type="Pfam" id="PF00004">
    <property type="entry name" value="AAA"/>
    <property type="match status" value="1"/>
</dbReference>
<dbReference type="RefSeq" id="WP_229485666.1">
    <property type="nucleotide sequence ID" value="NZ_JAIVFQ010000019.1"/>
</dbReference>
<dbReference type="InterPro" id="IPR003593">
    <property type="entry name" value="AAA+_ATPase"/>
</dbReference>
<keyword evidence="7" id="KW-1185">Reference proteome</keyword>
<protein>
    <recommendedName>
        <fullName evidence="4">Uncharacterized AAA domain-containing protein ycf46</fullName>
    </recommendedName>
</protein>
<accession>A0ABS8I9R0</accession>
<dbReference type="Proteomes" id="UP001199525">
    <property type="component" value="Unassembled WGS sequence"/>
</dbReference>
<keyword evidence="1" id="KW-0547">Nucleotide-binding</keyword>
<reference evidence="6 7" key="1">
    <citation type="journal article" date="2021" name="Microorganisms">
        <title>Genome Evolution of Filamentous Cyanobacterium Nostoc Species: From Facultative Symbiosis to Free Living.</title>
        <authorList>
            <person name="Huo D."/>
            <person name="Li H."/>
            <person name="Cai F."/>
            <person name="Guo X."/>
            <person name="Qiao Z."/>
            <person name="Wang W."/>
            <person name="Yu G."/>
            <person name="Li R."/>
        </authorList>
    </citation>
    <scope>NUCLEOTIDE SEQUENCE [LARGE SCALE GENOMIC DNA]</scope>
    <source>
        <strain evidence="6 7">CHAB 5714</strain>
    </source>
</reference>
<gene>
    <name evidence="6" type="ORF">LC586_15565</name>
</gene>
<comment type="caution">
    <text evidence="6">The sequence shown here is derived from an EMBL/GenBank/DDBJ whole genome shotgun (WGS) entry which is preliminary data.</text>
</comment>
<dbReference type="PANTHER" id="PTHR42960:SF1">
    <property type="entry name" value="YCF46 PROTEIN"/>
    <property type="match status" value="1"/>
</dbReference>
<evidence type="ECO:0000256" key="2">
    <source>
        <dbReference type="ARBA" id="ARBA00022840"/>
    </source>
</evidence>
<evidence type="ECO:0000256" key="3">
    <source>
        <dbReference type="ARBA" id="ARBA00038088"/>
    </source>
</evidence>
<dbReference type="GO" id="GO:0005524">
    <property type="term" value="F:ATP binding"/>
    <property type="evidence" value="ECO:0007669"/>
    <property type="project" value="UniProtKB-KW"/>
</dbReference>
<dbReference type="Gene3D" id="1.10.8.60">
    <property type="match status" value="1"/>
</dbReference>
<sequence length="581" mass="65990">MNDLMTELFKLIKLQNPIFALEYPLQERPNLLSNIAFECELQNIKCYLWSFEDDSLYQLQIDTGKLTLQSVSEYQPKEKSRQEHYFEILRFWKFTQLQGVLILEGIFPWLTSNSEFLTSEWIKSALINLKLYNRNSPKTAILLGPNASLSPDIAAEVVTLYQQLPTIAEITTCLKQLLPEYNCSEIDETAQAGVGLYIADIEYAIKHIIASGLFEPREFTKHLLAYKVNLFKRVHNIEFLQPPAMKIGGLELMQESFLKYKQLMTPLAQAYNLRIPKGVLLIGPPGTGKSYSAKVCSQLLGIPMMIVEWGNFRSYGDQAQFKLKKLLALVDRIDRIIFYLDDFDKGFAGDDDLGRRLAGMLLTWMQERTSNVLIIASANNLELLPPELTRCGRFDDIFKVDLPNNGERHEIFKIHLARFDQRFRNGSDVYSEQEWRRLLKETYRCVGAEIGAIVEKAAASTFCLMFENSTNDQAPLGQGVGCGVWGVREEIAPTTSCVQAPSSLHPTPYPLHPIFDDNYSQLPPLEITVAALLEARQNINPLAIREADKVERMRNRASLQGLPSSPIDDSVYSHGNINIFS</sequence>
<name>A0ABS8I9R0_9NOSO</name>
<feature type="domain" description="AAA+ ATPase" evidence="5">
    <location>
        <begin position="275"/>
        <end position="404"/>
    </location>
</feature>
<dbReference type="InterPro" id="IPR003959">
    <property type="entry name" value="ATPase_AAA_core"/>
</dbReference>
<comment type="similarity">
    <text evidence="3">Belongs to the AAA ATPase family. Highly divergent.</text>
</comment>
<dbReference type="Gene3D" id="3.40.50.300">
    <property type="entry name" value="P-loop containing nucleotide triphosphate hydrolases"/>
    <property type="match status" value="1"/>
</dbReference>
<dbReference type="InterPro" id="IPR052381">
    <property type="entry name" value="AAA_domain_protein"/>
</dbReference>
<dbReference type="SMART" id="SM00382">
    <property type="entry name" value="AAA"/>
    <property type="match status" value="1"/>
</dbReference>
<proteinExistence type="inferred from homology"/>
<evidence type="ECO:0000313" key="7">
    <source>
        <dbReference type="Proteomes" id="UP001199525"/>
    </source>
</evidence>
<dbReference type="EMBL" id="JAIVFQ010000019">
    <property type="protein sequence ID" value="MCC5600601.1"/>
    <property type="molecule type" value="Genomic_DNA"/>
</dbReference>
<evidence type="ECO:0000259" key="5">
    <source>
        <dbReference type="SMART" id="SM00382"/>
    </source>
</evidence>